<dbReference type="GO" id="GO:0016787">
    <property type="term" value="F:hydrolase activity"/>
    <property type="evidence" value="ECO:0007669"/>
    <property type="project" value="UniProtKB-KW"/>
</dbReference>
<dbReference type="InterPro" id="IPR003607">
    <property type="entry name" value="HD/PDEase_dom"/>
</dbReference>
<keyword evidence="2" id="KW-0378">Hydrolase</keyword>
<dbReference type="CDD" id="cd00077">
    <property type="entry name" value="HDc"/>
    <property type="match status" value="2"/>
</dbReference>
<dbReference type="Pfam" id="PF13487">
    <property type="entry name" value="HD_5"/>
    <property type="match status" value="2"/>
</dbReference>
<proteinExistence type="predicted"/>
<evidence type="ECO:0000313" key="2">
    <source>
        <dbReference type="EMBL" id="KGG80891.1"/>
    </source>
</evidence>
<reference evidence="2 3" key="1">
    <citation type="submission" date="2013-12" db="EMBL/GenBank/DDBJ databases">
        <title>Draft genome sequence of Caloranaerobacter sp. H53214.</title>
        <authorList>
            <person name="Jiang L.J."/>
            <person name="Shao Z.Z."/>
            <person name="Long M.N."/>
        </authorList>
    </citation>
    <scope>NUCLEOTIDE SEQUENCE [LARGE SCALE GENOMIC DNA]</scope>
    <source>
        <strain evidence="2 3">H53214</strain>
    </source>
</reference>
<evidence type="ECO:0000313" key="3">
    <source>
        <dbReference type="Proteomes" id="UP000029622"/>
    </source>
</evidence>
<accession>A0A096DNQ2</accession>
<comment type="caution">
    <text evidence="2">The sequence shown here is derived from an EMBL/GenBank/DDBJ whole genome shotgun (WGS) entry which is preliminary data.</text>
</comment>
<dbReference type="PANTHER" id="PTHR43155">
    <property type="entry name" value="CYCLIC DI-GMP PHOSPHODIESTERASE PA4108-RELATED"/>
    <property type="match status" value="1"/>
</dbReference>
<protein>
    <submittedName>
        <fullName evidence="2">HD family phosphohydrolase</fullName>
    </submittedName>
</protein>
<dbReference type="PROSITE" id="PS51832">
    <property type="entry name" value="HD_GYP"/>
    <property type="match status" value="2"/>
</dbReference>
<dbReference type="InterPro" id="IPR037522">
    <property type="entry name" value="HD_GYP_dom"/>
</dbReference>
<dbReference type="EMBL" id="AZTB01000012">
    <property type="protein sequence ID" value="KGG80891.1"/>
    <property type="molecule type" value="Genomic_DNA"/>
</dbReference>
<dbReference type="Proteomes" id="UP000029622">
    <property type="component" value="Unassembled WGS sequence"/>
</dbReference>
<dbReference type="PANTHER" id="PTHR43155:SF1">
    <property type="entry name" value="3'3'-CGAMP-SPECIFIC PHOSPHODIESTERASE 1"/>
    <property type="match status" value="1"/>
</dbReference>
<organism evidence="2 3">
    <name type="scientific">Caloranaerobacter azorensis H53214</name>
    <dbReference type="NCBI Taxonomy" id="1156417"/>
    <lineage>
        <taxon>Bacteria</taxon>
        <taxon>Bacillati</taxon>
        <taxon>Bacillota</taxon>
        <taxon>Tissierellia</taxon>
        <taxon>Tissierellales</taxon>
        <taxon>Thermohalobacteraceae</taxon>
        <taxon>Caloranaerobacter</taxon>
    </lineage>
</organism>
<dbReference type="Gene3D" id="1.10.3210.10">
    <property type="entry name" value="Hypothetical protein af1432"/>
    <property type="match status" value="2"/>
</dbReference>
<gene>
    <name evidence="2" type="ORF">Y919_03870</name>
</gene>
<dbReference type="AlphaFoldDB" id="A0A096DNQ2"/>
<dbReference type="SMART" id="SM00471">
    <property type="entry name" value="HDc"/>
    <property type="match status" value="2"/>
</dbReference>
<feature type="domain" description="HD-GYP" evidence="1">
    <location>
        <begin position="5"/>
        <end position="199"/>
    </location>
</feature>
<dbReference type="SUPFAM" id="SSF109604">
    <property type="entry name" value="HD-domain/PDEase-like"/>
    <property type="match status" value="2"/>
</dbReference>
<dbReference type="RefSeq" id="WP_035162567.1">
    <property type="nucleotide sequence ID" value="NZ_AZTB01000012.1"/>
</dbReference>
<sequence length="403" mass="46459">MKFNLNEFLLAVSWALDFVETDILGVSLNHSKRVAYISLKMAEEIGMRPEEIFDLVSLALLHDNSISEKAIHDTIQNKNIDILSSIESCRKHCIISEENLKNYPFLTNVEGVILYHHENYDGSGFFGKKEDSIPLMSQIISLADTLDLKFDLKNSYFKNRNEILSFVKANENKLFSSRLVNTFLKISENTGFWLDLKDEHIIRALKSNLPLFSKNLNLEKIHDITKVFSKIIDSKSKFTLEHSYGLSLKVSEMSDYYNKDREEKLKLIIAADLHDLGKLAIPNSILDKNGKLTEREFDIIKTHTYYTRIVLSEISGFEEITEWAANHHEKLDGSGYPFGKNDRQLDFNSRLMACLDIYQALTEERPYRKPIPHYKAIEILKQMAYDGAIDITIVDDIDKVFSK</sequence>
<name>A0A096DNQ2_9FIRM</name>
<feature type="domain" description="HD-GYP" evidence="1">
    <location>
        <begin position="217"/>
        <end position="403"/>
    </location>
</feature>
<evidence type="ECO:0000259" key="1">
    <source>
        <dbReference type="PROSITE" id="PS51832"/>
    </source>
</evidence>
<dbReference type="STRING" id="1156417.Y919_03870"/>